<dbReference type="InterPro" id="IPR013325">
    <property type="entry name" value="RNA_pol_sigma_r2"/>
</dbReference>
<comment type="caution">
    <text evidence="2">The sequence shown here is derived from an EMBL/GenBank/DDBJ whole genome shotgun (WGS) entry which is preliminary data.</text>
</comment>
<dbReference type="GO" id="GO:0003700">
    <property type="term" value="F:DNA-binding transcription factor activity"/>
    <property type="evidence" value="ECO:0007669"/>
    <property type="project" value="InterPro"/>
</dbReference>
<dbReference type="InterPro" id="IPR007627">
    <property type="entry name" value="RNA_pol_sigma70_r2"/>
</dbReference>
<reference evidence="2" key="1">
    <citation type="submission" date="2021-03" db="EMBL/GenBank/DDBJ databases">
        <title>Antimicrobial resistance genes in bacteria isolated from Japanese honey, and their potential for conferring macrolide and lincosamide resistance in the American foulbrood pathogen Paenibacillus larvae.</title>
        <authorList>
            <person name="Okamoto M."/>
            <person name="Kumagai M."/>
            <person name="Kanamori H."/>
            <person name="Takamatsu D."/>
        </authorList>
    </citation>
    <scope>NUCLEOTIDE SEQUENCE</scope>
    <source>
        <strain evidence="2">J41TS4</strain>
    </source>
</reference>
<gene>
    <name evidence="2" type="ORF">J41TS4_25060</name>
</gene>
<dbReference type="AlphaFoldDB" id="A0A920CMM1"/>
<name>A0A920CMM1_9BACL</name>
<evidence type="ECO:0000313" key="3">
    <source>
        <dbReference type="Proteomes" id="UP000678895"/>
    </source>
</evidence>
<dbReference type="RefSeq" id="WP_301627493.1">
    <property type="nucleotide sequence ID" value="NZ_BORS01000008.1"/>
</dbReference>
<dbReference type="Proteomes" id="UP000678895">
    <property type="component" value="Unassembled WGS sequence"/>
</dbReference>
<dbReference type="SUPFAM" id="SSF88946">
    <property type="entry name" value="Sigma2 domain of RNA polymerase sigma factors"/>
    <property type="match status" value="1"/>
</dbReference>
<proteinExistence type="predicted"/>
<dbReference type="EMBL" id="BORS01000008">
    <property type="protein sequence ID" value="GIO42748.1"/>
    <property type="molecule type" value="Genomic_DNA"/>
</dbReference>
<keyword evidence="3" id="KW-1185">Reference proteome</keyword>
<protein>
    <recommendedName>
        <fullName evidence="1">RNA polymerase sigma-70 region 2 domain-containing protein</fullName>
    </recommendedName>
</protein>
<dbReference type="GO" id="GO:0006352">
    <property type="term" value="P:DNA-templated transcription initiation"/>
    <property type="evidence" value="ECO:0007669"/>
    <property type="project" value="InterPro"/>
</dbReference>
<dbReference type="Pfam" id="PF04542">
    <property type="entry name" value="Sigma70_r2"/>
    <property type="match status" value="1"/>
</dbReference>
<evidence type="ECO:0000313" key="2">
    <source>
        <dbReference type="EMBL" id="GIO42748.1"/>
    </source>
</evidence>
<sequence>MEIDELIELVELHGKAVYGFCYNLTRNKEDADDLYQDTFLKAAELRHKMDMSGNPKAFLISFRARVRTRSVFYISVDKRAEALGGQYRNDEWRVQ</sequence>
<accession>A0A920CMM1</accession>
<evidence type="ECO:0000259" key="1">
    <source>
        <dbReference type="Pfam" id="PF04542"/>
    </source>
</evidence>
<organism evidence="2 3">
    <name type="scientific">Paenibacillus apis</name>
    <dbReference type="NCBI Taxonomy" id="1792174"/>
    <lineage>
        <taxon>Bacteria</taxon>
        <taxon>Bacillati</taxon>
        <taxon>Bacillota</taxon>
        <taxon>Bacilli</taxon>
        <taxon>Bacillales</taxon>
        <taxon>Paenibacillaceae</taxon>
        <taxon>Paenibacillus</taxon>
    </lineage>
</organism>
<feature type="domain" description="RNA polymerase sigma-70 region 2" evidence="1">
    <location>
        <begin position="9"/>
        <end position="61"/>
    </location>
</feature>
<dbReference type="Gene3D" id="1.10.1740.10">
    <property type="match status" value="1"/>
</dbReference>